<organism evidence="1">
    <name type="scientific">bioreactor metagenome</name>
    <dbReference type="NCBI Taxonomy" id="1076179"/>
    <lineage>
        <taxon>unclassified sequences</taxon>
        <taxon>metagenomes</taxon>
        <taxon>ecological metagenomes</taxon>
    </lineage>
</organism>
<reference evidence="1" key="1">
    <citation type="submission" date="2019-08" db="EMBL/GenBank/DDBJ databases">
        <authorList>
            <person name="Kucharzyk K."/>
            <person name="Murdoch R.W."/>
            <person name="Higgins S."/>
            <person name="Loffler F."/>
        </authorList>
    </citation>
    <scope>NUCLEOTIDE SEQUENCE</scope>
</reference>
<dbReference type="EMBL" id="VSSQ01102024">
    <property type="protein sequence ID" value="MPN43558.1"/>
    <property type="molecule type" value="Genomic_DNA"/>
</dbReference>
<proteinExistence type="predicted"/>
<dbReference type="AlphaFoldDB" id="A0A645HX13"/>
<evidence type="ECO:0000313" key="1">
    <source>
        <dbReference type="EMBL" id="MPN43558.1"/>
    </source>
</evidence>
<gene>
    <name evidence="1" type="ORF">SDC9_191118</name>
</gene>
<comment type="caution">
    <text evidence="1">The sequence shown here is derived from an EMBL/GenBank/DDBJ whole genome shotgun (WGS) entry which is preliminary data.</text>
</comment>
<protein>
    <submittedName>
        <fullName evidence="1">Uncharacterized protein</fullName>
    </submittedName>
</protein>
<sequence>MRNNANFSFAAHFRCQRVCGFCTGFTVIRGDKAHRNIGIHAGVKRHNFNAA</sequence>
<accession>A0A645HX13</accession>
<name>A0A645HX13_9ZZZZ</name>